<feature type="compositionally biased region" description="Polar residues" evidence="8">
    <location>
        <begin position="1398"/>
        <end position="1409"/>
    </location>
</feature>
<evidence type="ECO:0000256" key="4">
    <source>
        <dbReference type="ARBA" id="ARBA00022801"/>
    </source>
</evidence>
<dbReference type="GO" id="GO:0003682">
    <property type="term" value="F:chromatin binding"/>
    <property type="evidence" value="ECO:0007669"/>
    <property type="project" value="TreeGrafter"/>
</dbReference>
<feature type="region of interest" description="Disordered" evidence="8">
    <location>
        <begin position="1"/>
        <end position="491"/>
    </location>
</feature>
<dbReference type="InterPro" id="IPR041569">
    <property type="entry name" value="AAA_lid_3"/>
</dbReference>
<evidence type="ECO:0000259" key="9">
    <source>
        <dbReference type="SMART" id="SM00382"/>
    </source>
</evidence>
<evidence type="ECO:0000313" key="11">
    <source>
        <dbReference type="Proteomes" id="UP000562929"/>
    </source>
</evidence>
<feature type="compositionally biased region" description="Basic residues" evidence="8">
    <location>
        <begin position="388"/>
        <end position="400"/>
    </location>
</feature>
<evidence type="ECO:0000256" key="1">
    <source>
        <dbReference type="ARBA" id="ARBA00004123"/>
    </source>
</evidence>
<dbReference type="FunFam" id="3.40.50.300:FF:001218">
    <property type="entry name" value="AAA family ATPase, putative"/>
    <property type="match status" value="1"/>
</dbReference>
<dbReference type="OrthoDB" id="5421at2759"/>
<dbReference type="GO" id="GO:0006334">
    <property type="term" value="P:nucleosome assembly"/>
    <property type="evidence" value="ECO:0007669"/>
    <property type="project" value="TreeGrafter"/>
</dbReference>
<feature type="compositionally biased region" description="Basic residues" evidence="8">
    <location>
        <begin position="33"/>
        <end position="53"/>
    </location>
</feature>
<feature type="region of interest" description="Disordered" evidence="8">
    <location>
        <begin position="513"/>
        <end position="532"/>
    </location>
</feature>
<feature type="compositionally biased region" description="Polar residues" evidence="8">
    <location>
        <begin position="1335"/>
        <end position="1357"/>
    </location>
</feature>
<dbReference type="PANTHER" id="PTHR23069">
    <property type="entry name" value="AAA DOMAIN-CONTAINING"/>
    <property type="match status" value="1"/>
</dbReference>
<feature type="domain" description="AAA+ ATPase" evidence="9">
    <location>
        <begin position="627"/>
        <end position="768"/>
    </location>
</feature>
<evidence type="ECO:0000256" key="5">
    <source>
        <dbReference type="ARBA" id="ARBA00022840"/>
    </source>
</evidence>
<evidence type="ECO:0000256" key="8">
    <source>
        <dbReference type="SAM" id="MobiDB-lite"/>
    </source>
</evidence>
<evidence type="ECO:0000256" key="7">
    <source>
        <dbReference type="ARBA" id="ARBA00023242"/>
    </source>
</evidence>
<sequence length="1624" mass="178626">MVNKRKRALEEFDPNKSDSGDENFDPSSTRPARSSKKARSSRTSRTGRKKTNRYRGSDIEDDENEDVSESQADSYVDGPESEYDENAPVNAAGRRTRKAAINRTNYKESSEDDDDDRSTHTTGTERGTKRKRAAVPAADEEAAPSPGKSKVRRLVKLKVPKAAKMPPTTRRSTRASTAESEELVELSTSGRHAVASRSKSPEAYTRLRRSSRALKGLKSAPEPIEPIQEATQESSALPVDDDAADELSPDNKPTEAEEQGPQETPKAVEEAQEEKEAVEEEAAGDDGQVREEEDYGEDNDADDDDDDDVPLTRRTRSARPTATVAEEGESDSVPKETVTRRLTRGSRPKKATQEPSSDFEPGDDSDDGDMSEKGKTQDDDDEDSTTPRPRRSGRNSRRGRNSGDEEPEFDMAELNEEARELRQSSRPRRRPRQPSPIVYQESTRRSRAKVNYYMPPLTAVNIDEEEAEDPAPTPLRPRRGKAAGGGGWERNLNTTFGPFGGGGGGGSILGGPWGTGAAGGADSDSSDDEMVHRSSVAANVGMTPTSAAPGAFLLGGQGFNAEAAGATPNVGRIKDRKALADADPLGVDMNVDFTKVGGLQGHIDQLKEMVQLPLLYPELFTKFHVTPPRGVLFHGPPGTGKTLLARALANSVGSGGRKISFYMRKGADALSKWVGEAEKQLRLLFEEARKNQPSIIFFDEIDGLAPVRSSKQEQIHASIVSTLLALMDGMDGRGQVIVIGATNRPDNIDPALRRPGRFDREFYFPLPDMDGRRSILDIHTKDWGLSEPFLTSLAEKTKGYGGADLRALCTEAALNSIQRTYPQIYSSRQKLIVDPDKIAIHASDFMMCIKKLIPSSERSATSGAQPLPNGVEPLLRAQFGDARDALNGLLPRKKKLTALEEAMFEPFDDEDHGFGREMIYQEFERSRVFRPRLLIYGMAGMGQGYISSALLHHLEGVHVQNFDLPSLLADGRPMEQVIVSLFTEVRRHKPSVIYIPNIDTWFAALAGTVAFATFQTMLKTVPPTDPILVLATADCGQRAPPAELSRELFGFSRKNRMEIVRPERPNRMEYFQRTLSYVKKKPADFPDPENRKKRMLEELPTAPTIQPRAPSRMERKAVQKKDHQLLNGLKIQLQPIMDQINRRYKKFRQPVIPQSQIEYLFAESDPNFVRPDINSGEVRPFEVVKDKRGNDVLRDTASGKCFYNLETTTIEERLSNGFYARPKDFLFDIKALARDAKNIGDKERTLKANELLSNVEVDVAGIETSTAHLDWEGLYQRQIQRAKEAADKERKRKAMQSITDKFQSEHSDSQGPLTLGETVPGSRTTARFRLRSPPANGQSQAQVQSRSGPSNGASTSPEEVGKDGDVRMSGVGDEGASSAAQPSSVMGPPPRSDGDASASKQISQRSAMTSLPAGVSPSAVVNEEASTKTSDNSTLQRSSNSSTQLTNGNHGERRGKGRHEDSESELPNTLPMSNQGTSPNQGVTSSDEPWPHSQAQAQAKSREAATAETPAAGAAVPSQGDQQHQGSAQAQGQQPGQGRHSSQPMSIEMAVDKFLIDVTDGTSGCTIEQLEQINRELMDEIWQRRHEWNRLKVLNQVIGVFNDTISEMEGVESMWSQSREDEAE</sequence>
<dbReference type="Proteomes" id="UP000562929">
    <property type="component" value="Unassembled WGS sequence"/>
</dbReference>
<feature type="compositionally biased region" description="Polar residues" evidence="8">
    <location>
        <begin position="1465"/>
        <end position="1499"/>
    </location>
</feature>
<dbReference type="InterPro" id="IPR003959">
    <property type="entry name" value="ATPase_AAA_core"/>
</dbReference>
<comment type="subcellular location">
    <subcellularLocation>
        <location evidence="1">Nucleus</location>
    </subcellularLocation>
</comment>
<dbReference type="PROSITE" id="PS00674">
    <property type="entry name" value="AAA"/>
    <property type="match status" value="1"/>
</dbReference>
<feature type="compositionally biased region" description="Acidic residues" evidence="8">
    <location>
        <begin position="59"/>
        <end position="68"/>
    </location>
</feature>
<dbReference type="SMART" id="SM00382">
    <property type="entry name" value="AAA"/>
    <property type="match status" value="1"/>
</dbReference>
<protein>
    <submittedName>
        <fullName evidence="10">AAA family ATPase</fullName>
    </submittedName>
</protein>
<dbReference type="Gene3D" id="1.10.8.60">
    <property type="match status" value="1"/>
</dbReference>
<dbReference type="CDD" id="cd05491">
    <property type="entry name" value="Bromo_TBP7_like"/>
    <property type="match status" value="1"/>
</dbReference>
<feature type="compositionally biased region" description="Low complexity" evidence="8">
    <location>
        <begin position="1506"/>
        <end position="1538"/>
    </location>
</feature>
<proteinExistence type="inferred from homology"/>
<feature type="compositionally biased region" description="Acidic residues" evidence="8">
    <location>
        <begin position="270"/>
        <end position="284"/>
    </location>
</feature>
<dbReference type="GO" id="GO:0005634">
    <property type="term" value="C:nucleus"/>
    <property type="evidence" value="ECO:0007669"/>
    <property type="project" value="UniProtKB-SubCell"/>
</dbReference>
<organism evidence="10 11">
    <name type="scientific">Ophiocordyceps camponoti-floridani</name>
    <dbReference type="NCBI Taxonomy" id="2030778"/>
    <lineage>
        <taxon>Eukaryota</taxon>
        <taxon>Fungi</taxon>
        <taxon>Dikarya</taxon>
        <taxon>Ascomycota</taxon>
        <taxon>Pezizomycotina</taxon>
        <taxon>Sordariomycetes</taxon>
        <taxon>Hypocreomycetidae</taxon>
        <taxon>Hypocreales</taxon>
        <taxon>Ophiocordycipitaceae</taxon>
        <taxon>Ophiocordyceps</taxon>
    </lineage>
</organism>
<feature type="compositionally biased region" description="Acidic residues" evidence="8">
    <location>
        <begin position="239"/>
        <end position="248"/>
    </location>
</feature>
<name>A0A8H4Q6T2_9HYPO</name>
<dbReference type="Pfam" id="PF17862">
    <property type="entry name" value="AAA_lid_3"/>
    <property type="match status" value="1"/>
</dbReference>
<evidence type="ECO:0000313" key="10">
    <source>
        <dbReference type="EMBL" id="KAF4587786.1"/>
    </source>
</evidence>
<dbReference type="InterPro" id="IPR003960">
    <property type="entry name" value="ATPase_AAA_CS"/>
</dbReference>
<keyword evidence="4" id="KW-0378">Hydrolase</keyword>
<feature type="compositionally biased region" description="Acidic residues" evidence="8">
    <location>
        <begin position="291"/>
        <end position="309"/>
    </location>
</feature>
<evidence type="ECO:0000256" key="3">
    <source>
        <dbReference type="ARBA" id="ARBA00022741"/>
    </source>
</evidence>
<reference evidence="10 11" key="1">
    <citation type="journal article" date="2020" name="G3 (Bethesda)">
        <title>Genetic Underpinnings of Host Manipulation by Ophiocordyceps as Revealed by Comparative Transcriptomics.</title>
        <authorList>
            <person name="Will I."/>
            <person name="Das B."/>
            <person name="Trinh T."/>
            <person name="Brachmann A."/>
            <person name="Ohm R.A."/>
            <person name="de Bekker C."/>
        </authorList>
    </citation>
    <scope>NUCLEOTIDE SEQUENCE [LARGE SCALE GENOMIC DNA]</scope>
    <source>
        <strain evidence="10 11">EC05</strain>
    </source>
</reference>
<keyword evidence="3" id="KW-0547">Nucleotide-binding</keyword>
<dbReference type="GO" id="GO:0016887">
    <property type="term" value="F:ATP hydrolysis activity"/>
    <property type="evidence" value="ECO:0007669"/>
    <property type="project" value="InterPro"/>
</dbReference>
<dbReference type="EMBL" id="JAACLJ010000004">
    <property type="protein sequence ID" value="KAF4587786.1"/>
    <property type="molecule type" value="Genomic_DNA"/>
</dbReference>
<comment type="caution">
    <text evidence="10">The sequence shown here is derived from an EMBL/GenBank/DDBJ whole genome shotgun (WGS) entry which is preliminary data.</text>
</comment>
<keyword evidence="5" id="KW-0067">ATP-binding</keyword>
<keyword evidence="7" id="KW-0539">Nucleus</keyword>
<feature type="region of interest" description="Disordered" evidence="8">
    <location>
        <begin position="1285"/>
        <end position="1543"/>
    </location>
</feature>
<dbReference type="Pfam" id="PF00004">
    <property type="entry name" value="AAA"/>
    <property type="match status" value="2"/>
</dbReference>
<feature type="compositionally biased region" description="Basic and acidic residues" evidence="8">
    <location>
        <begin position="8"/>
        <end position="19"/>
    </location>
</feature>
<dbReference type="GO" id="GO:0045815">
    <property type="term" value="P:transcription initiation-coupled chromatin remodeling"/>
    <property type="evidence" value="ECO:0007669"/>
    <property type="project" value="TreeGrafter"/>
</dbReference>
<dbReference type="PANTHER" id="PTHR23069:SF0">
    <property type="entry name" value="TAT-BINDING HOMOLOG 7"/>
    <property type="match status" value="1"/>
</dbReference>
<dbReference type="InterPro" id="IPR027417">
    <property type="entry name" value="P-loop_NTPase"/>
</dbReference>
<feature type="compositionally biased region" description="Polar residues" evidence="8">
    <location>
        <begin position="1427"/>
        <end position="1449"/>
    </location>
</feature>
<feature type="compositionally biased region" description="Low complexity" evidence="8">
    <location>
        <begin position="168"/>
        <end position="178"/>
    </location>
</feature>
<feature type="compositionally biased region" description="Acidic residues" evidence="8">
    <location>
        <begin position="360"/>
        <end position="369"/>
    </location>
</feature>
<dbReference type="GO" id="GO:0006337">
    <property type="term" value="P:nucleosome disassembly"/>
    <property type="evidence" value="ECO:0007669"/>
    <property type="project" value="TreeGrafter"/>
</dbReference>
<accession>A0A8H4Q6T2</accession>
<feature type="compositionally biased region" description="Basic residues" evidence="8">
    <location>
        <begin position="341"/>
        <end position="350"/>
    </location>
</feature>
<comment type="similarity">
    <text evidence="2">Belongs to the AAA ATPase family.</text>
</comment>
<dbReference type="GO" id="GO:0042393">
    <property type="term" value="F:histone binding"/>
    <property type="evidence" value="ECO:0007669"/>
    <property type="project" value="TreeGrafter"/>
</dbReference>
<dbReference type="SUPFAM" id="SSF52540">
    <property type="entry name" value="P-loop containing nucleoside triphosphate hydrolases"/>
    <property type="match status" value="2"/>
</dbReference>
<dbReference type="Gene3D" id="3.40.50.300">
    <property type="entry name" value="P-loop containing nucleotide triphosphate hydrolases"/>
    <property type="match status" value="2"/>
</dbReference>
<keyword evidence="6" id="KW-0103">Bromodomain</keyword>
<evidence type="ECO:0000256" key="6">
    <source>
        <dbReference type="ARBA" id="ARBA00023117"/>
    </source>
</evidence>
<evidence type="ECO:0000256" key="2">
    <source>
        <dbReference type="ARBA" id="ARBA00006914"/>
    </source>
</evidence>
<feature type="compositionally biased region" description="Basic and acidic residues" evidence="8">
    <location>
        <begin position="1450"/>
        <end position="1461"/>
    </location>
</feature>
<feature type="compositionally biased region" description="Acidic residues" evidence="8">
    <location>
        <begin position="404"/>
        <end position="415"/>
    </location>
</feature>
<gene>
    <name evidence="10" type="ORF">GQ602_004479</name>
</gene>
<dbReference type="FunFam" id="3.40.50.300:FF:000061">
    <property type="entry name" value="ATPase family, AAA domain-containing 2"/>
    <property type="match status" value="1"/>
</dbReference>
<dbReference type="InterPro" id="IPR003593">
    <property type="entry name" value="AAA+_ATPase"/>
</dbReference>
<dbReference type="GO" id="GO:0005524">
    <property type="term" value="F:ATP binding"/>
    <property type="evidence" value="ECO:0007669"/>
    <property type="project" value="UniProtKB-KW"/>
</dbReference>
<feature type="compositionally biased region" description="Basic residues" evidence="8">
    <location>
        <begin position="149"/>
        <end position="161"/>
    </location>
</feature>
<keyword evidence="11" id="KW-1185">Reference proteome</keyword>
<dbReference type="InterPro" id="IPR045199">
    <property type="entry name" value="ATAD2-like"/>
</dbReference>